<gene>
    <name evidence="7" type="primary">proA</name>
    <name evidence="9" type="ORF">GX570_06195</name>
</gene>
<sequence length="425" mass="45011">MTDSRATEREEVLTKARAAKDVAPILAQLPTFRKNEILLAAADALVAATEDILAANQQDIDSGRAEGMSESLVDRLSLDASRIEGIAGGLRQVAGLKDPVGEVLTGGVMPNGIQMRQVRVPLGVMGMVYEARPNVTVDAFGLALKSGNVPLLRGSRTAKHSNAKLVEILQDVVESFDLPRETVQLLPCQSHDSVQDLITARGLVDVVIPRGGAKLIEAVVTGATVPAIETGTGNCHFYIDAEGDLQQGIDMMLNGKTRRCSVCNATETVLIDAALPDADKLAIIQALQEAGVTVHGDVEELAAFGAQDIRQADDTDWGEEYLSMDIAAKVVDGVEGAIEHIARWTTGHTEAIATSNIVTAQKFADEVDAAAVMVNASTAFTDGEQYGMGAEIGISTQKLHARGPMALPELTSTKWILQGTGQTRP</sequence>
<dbReference type="Pfam" id="PF00171">
    <property type="entry name" value="Aldedh"/>
    <property type="match status" value="1"/>
</dbReference>
<reference evidence="9 10" key="1">
    <citation type="journal article" date="2020" name="Biotechnol. Biofuels">
        <title>New insights from the biogas microbiome by comprehensive genome-resolved metagenomics of nearly 1600 species originating from multiple anaerobic digesters.</title>
        <authorList>
            <person name="Campanaro S."/>
            <person name="Treu L."/>
            <person name="Rodriguez-R L.M."/>
            <person name="Kovalovszki A."/>
            <person name="Ziels R.M."/>
            <person name="Maus I."/>
            <person name="Zhu X."/>
            <person name="Kougias P.G."/>
            <person name="Basile A."/>
            <person name="Luo G."/>
            <person name="Schluter A."/>
            <person name="Konstantinidis K.T."/>
            <person name="Angelidaki I."/>
        </authorList>
    </citation>
    <scope>NUCLEOTIDE SEQUENCE [LARGE SCALE GENOMIC DNA]</scope>
    <source>
        <strain evidence="9">AS06rmzACSIP_235</strain>
    </source>
</reference>
<dbReference type="PIRSF" id="PIRSF000151">
    <property type="entry name" value="GPR"/>
    <property type="match status" value="1"/>
</dbReference>
<evidence type="ECO:0000256" key="1">
    <source>
        <dbReference type="ARBA" id="ARBA00004985"/>
    </source>
</evidence>
<dbReference type="InterPro" id="IPR012134">
    <property type="entry name" value="Glu-5-SA_DH"/>
</dbReference>
<evidence type="ECO:0000256" key="7">
    <source>
        <dbReference type="HAMAP-Rule" id="MF_00412"/>
    </source>
</evidence>
<evidence type="ECO:0000256" key="2">
    <source>
        <dbReference type="ARBA" id="ARBA00022605"/>
    </source>
</evidence>
<evidence type="ECO:0000256" key="6">
    <source>
        <dbReference type="ARBA" id="ARBA00049024"/>
    </source>
</evidence>
<dbReference type="PANTHER" id="PTHR11063:SF8">
    <property type="entry name" value="DELTA-1-PYRROLINE-5-CARBOXYLATE SYNTHASE"/>
    <property type="match status" value="1"/>
</dbReference>
<dbReference type="GO" id="GO:0050661">
    <property type="term" value="F:NADP binding"/>
    <property type="evidence" value="ECO:0007669"/>
    <property type="project" value="InterPro"/>
</dbReference>
<keyword evidence="5 7" id="KW-0560">Oxidoreductase</keyword>
<keyword evidence="4 7" id="KW-0521">NADP</keyword>
<dbReference type="InterPro" id="IPR016161">
    <property type="entry name" value="Ald_DH/histidinol_DH"/>
</dbReference>
<dbReference type="GO" id="GO:0055129">
    <property type="term" value="P:L-proline biosynthetic process"/>
    <property type="evidence" value="ECO:0007669"/>
    <property type="project" value="UniProtKB-UniRule"/>
</dbReference>
<evidence type="ECO:0000313" key="10">
    <source>
        <dbReference type="Proteomes" id="UP000523614"/>
    </source>
</evidence>
<keyword evidence="7" id="KW-0963">Cytoplasm</keyword>
<dbReference type="Gene3D" id="3.40.309.10">
    <property type="entry name" value="Aldehyde Dehydrogenase, Chain A, domain 2"/>
    <property type="match status" value="1"/>
</dbReference>
<keyword evidence="2 7" id="KW-0028">Amino-acid biosynthesis</keyword>
<dbReference type="InterPro" id="IPR016163">
    <property type="entry name" value="Ald_DH_C"/>
</dbReference>
<proteinExistence type="inferred from homology"/>
<dbReference type="HAMAP" id="MF_00412">
    <property type="entry name" value="ProA"/>
    <property type="match status" value="1"/>
</dbReference>
<dbReference type="InterPro" id="IPR015590">
    <property type="entry name" value="Aldehyde_DH_dom"/>
</dbReference>
<evidence type="ECO:0000256" key="3">
    <source>
        <dbReference type="ARBA" id="ARBA00022650"/>
    </source>
</evidence>
<organism evidence="9 10">
    <name type="scientific">Corynebacterium marinum</name>
    <dbReference type="NCBI Taxonomy" id="349751"/>
    <lineage>
        <taxon>Bacteria</taxon>
        <taxon>Bacillati</taxon>
        <taxon>Actinomycetota</taxon>
        <taxon>Actinomycetes</taxon>
        <taxon>Mycobacteriales</taxon>
        <taxon>Corynebacteriaceae</taxon>
        <taxon>Corynebacterium</taxon>
    </lineage>
</organism>
<keyword evidence="3 7" id="KW-0641">Proline biosynthesis</keyword>
<evidence type="ECO:0000256" key="4">
    <source>
        <dbReference type="ARBA" id="ARBA00022857"/>
    </source>
</evidence>
<dbReference type="AlphaFoldDB" id="A0A847HB32"/>
<dbReference type="InterPro" id="IPR016162">
    <property type="entry name" value="Ald_DH_N"/>
</dbReference>
<protein>
    <recommendedName>
        <fullName evidence="7">Gamma-glutamyl phosphate reductase</fullName>
        <shortName evidence="7">GPR</shortName>
        <ecNumber evidence="7">1.2.1.41</ecNumber>
    </recommendedName>
    <alternativeName>
        <fullName evidence="7">Glutamate-5-semialdehyde dehydrogenase</fullName>
    </alternativeName>
    <alternativeName>
        <fullName evidence="7">Glutamyl-gamma-semialdehyde dehydrogenase</fullName>
        <shortName evidence="7">GSA dehydrogenase</shortName>
    </alternativeName>
</protein>
<comment type="subcellular location">
    <subcellularLocation>
        <location evidence="7">Cytoplasm</location>
    </subcellularLocation>
</comment>
<comment type="pathway">
    <text evidence="1 7">Amino-acid biosynthesis; L-proline biosynthesis; L-glutamate 5-semialdehyde from L-glutamate: step 2/2.</text>
</comment>
<dbReference type="EC" id="1.2.1.41" evidence="7"/>
<dbReference type="PANTHER" id="PTHR11063">
    <property type="entry name" value="GLUTAMATE SEMIALDEHYDE DEHYDROGENASE"/>
    <property type="match status" value="1"/>
</dbReference>
<dbReference type="NCBIfam" id="TIGR00407">
    <property type="entry name" value="proA"/>
    <property type="match status" value="1"/>
</dbReference>
<dbReference type="NCBIfam" id="NF001221">
    <property type="entry name" value="PRK00197.1"/>
    <property type="match status" value="1"/>
</dbReference>
<dbReference type="GO" id="GO:0005737">
    <property type="term" value="C:cytoplasm"/>
    <property type="evidence" value="ECO:0007669"/>
    <property type="project" value="UniProtKB-SubCell"/>
</dbReference>
<dbReference type="PROSITE" id="PS01223">
    <property type="entry name" value="PROA"/>
    <property type="match status" value="1"/>
</dbReference>
<evidence type="ECO:0000259" key="8">
    <source>
        <dbReference type="Pfam" id="PF00171"/>
    </source>
</evidence>
<comment type="catalytic activity">
    <reaction evidence="6 7">
        <text>L-glutamate 5-semialdehyde + phosphate + NADP(+) = L-glutamyl 5-phosphate + NADPH + H(+)</text>
        <dbReference type="Rhea" id="RHEA:19541"/>
        <dbReference type="ChEBI" id="CHEBI:15378"/>
        <dbReference type="ChEBI" id="CHEBI:43474"/>
        <dbReference type="ChEBI" id="CHEBI:57783"/>
        <dbReference type="ChEBI" id="CHEBI:58066"/>
        <dbReference type="ChEBI" id="CHEBI:58274"/>
        <dbReference type="ChEBI" id="CHEBI:58349"/>
        <dbReference type="EC" id="1.2.1.41"/>
    </reaction>
</comment>
<feature type="domain" description="Aldehyde dehydrogenase" evidence="8">
    <location>
        <begin position="6"/>
        <end position="285"/>
    </location>
</feature>
<comment type="function">
    <text evidence="7">Catalyzes the NADPH-dependent reduction of L-glutamate 5-phosphate into L-glutamate 5-semialdehyde and phosphate. The product spontaneously undergoes cyclization to form 1-pyrroline-5-carboxylate.</text>
</comment>
<comment type="similarity">
    <text evidence="7">Belongs to the gamma-glutamyl phosphate reductase family.</text>
</comment>
<accession>A0A847HB32</accession>
<dbReference type="CDD" id="cd07079">
    <property type="entry name" value="ALDH_F18-19_ProA-GPR"/>
    <property type="match status" value="1"/>
</dbReference>
<dbReference type="InterPro" id="IPR000965">
    <property type="entry name" value="GPR_dom"/>
</dbReference>
<dbReference type="SUPFAM" id="SSF53720">
    <property type="entry name" value="ALDH-like"/>
    <property type="match status" value="1"/>
</dbReference>
<evidence type="ECO:0000313" key="9">
    <source>
        <dbReference type="EMBL" id="NLF90920.1"/>
    </source>
</evidence>
<dbReference type="GO" id="GO:0004350">
    <property type="term" value="F:glutamate-5-semialdehyde dehydrogenase activity"/>
    <property type="evidence" value="ECO:0007669"/>
    <property type="project" value="UniProtKB-UniRule"/>
</dbReference>
<evidence type="ECO:0000256" key="5">
    <source>
        <dbReference type="ARBA" id="ARBA00023002"/>
    </source>
</evidence>
<dbReference type="EMBL" id="JAAYYP010000209">
    <property type="protein sequence ID" value="NLF90920.1"/>
    <property type="molecule type" value="Genomic_DNA"/>
</dbReference>
<name>A0A847HB32_9CORY</name>
<dbReference type="UniPathway" id="UPA00098">
    <property type="reaction ID" value="UER00360"/>
</dbReference>
<comment type="caution">
    <text evidence="9">The sequence shown here is derived from an EMBL/GenBank/DDBJ whole genome shotgun (WGS) entry which is preliminary data.</text>
</comment>
<dbReference type="Proteomes" id="UP000523614">
    <property type="component" value="Unassembled WGS sequence"/>
</dbReference>
<dbReference type="Gene3D" id="3.40.605.10">
    <property type="entry name" value="Aldehyde Dehydrogenase, Chain A, domain 1"/>
    <property type="match status" value="1"/>
</dbReference>
<dbReference type="InterPro" id="IPR020593">
    <property type="entry name" value="G-glutamylP_reductase_CS"/>
</dbReference>